<evidence type="ECO:0000313" key="1">
    <source>
        <dbReference type="EMBL" id="MCT8970563.1"/>
    </source>
</evidence>
<reference evidence="1 2" key="1">
    <citation type="submission" date="2022-04" db="EMBL/GenBank/DDBJ databases">
        <authorList>
            <person name="Ye Y.-Q."/>
            <person name="Du Z.-J."/>
        </authorList>
    </citation>
    <scope>NUCLEOTIDE SEQUENCE [LARGE SCALE GENOMIC DNA]</scope>
    <source>
        <strain evidence="1 2">A6E488</strain>
    </source>
</reference>
<evidence type="ECO:0000313" key="2">
    <source>
        <dbReference type="Proteomes" id="UP001320898"/>
    </source>
</evidence>
<name>A0AAW5QSC8_9HYPH</name>
<sequence length="125" mass="12175">MALTHAAAMRNAIADAVDAAINSGAGTAQLKLRDLAVDLVAFDLANPAFGAAVAGVITLQGVPIAAAAVASGDADNFQILDRDGTLLVSGSVTGPGGGGDIEVVNVSIASAQACSLDSLTWTAPS</sequence>
<gene>
    <name evidence="1" type="ORF">MUB46_01705</name>
</gene>
<proteinExistence type="predicted"/>
<dbReference type="EMBL" id="JALIDZ010000001">
    <property type="protein sequence ID" value="MCT8970563.1"/>
    <property type="molecule type" value="Genomic_DNA"/>
</dbReference>
<organism evidence="1 2">
    <name type="scientific">Microbaculum marinisediminis</name>
    <dbReference type="NCBI Taxonomy" id="2931392"/>
    <lineage>
        <taxon>Bacteria</taxon>
        <taxon>Pseudomonadati</taxon>
        <taxon>Pseudomonadota</taxon>
        <taxon>Alphaproteobacteria</taxon>
        <taxon>Hyphomicrobiales</taxon>
        <taxon>Tepidamorphaceae</taxon>
        <taxon>Microbaculum</taxon>
    </lineage>
</organism>
<dbReference type="RefSeq" id="WP_261614128.1">
    <property type="nucleotide sequence ID" value="NZ_JALIDZ010000001.1"/>
</dbReference>
<dbReference type="AlphaFoldDB" id="A0AAW5QSC8"/>
<comment type="caution">
    <text evidence="1">The sequence shown here is derived from an EMBL/GenBank/DDBJ whole genome shotgun (WGS) entry which is preliminary data.</text>
</comment>
<keyword evidence="2" id="KW-1185">Reference proteome</keyword>
<accession>A0AAW5QSC8</accession>
<dbReference type="Proteomes" id="UP001320898">
    <property type="component" value="Unassembled WGS sequence"/>
</dbReference>
<protein>
    <submittedName>
        <fullName evidence="1">Uncharacterized protein</fullName>
    </submittedName>
</protein>